<organism evidence="4 5">
    <name type="scientific">Rubroshorea leprosula</name>
    <dbReference type="NCBI Taxonomy" id="152421"/>
    <lineage>
        <taxon>Eukaryota</taxon>
        <taxon>Viridiplantae</taxon>
        <taxon>Streptophyta</taxon>
        <taxon>Embryophyta</taxon>
        <taxon>Tracheophyta</taxon>
        <taxon>Spermatophyta</taxon>
        <taxon>Magnoliopsida</taxon>
        <taxon>eudicotyledons</taxon>
        <taxon>Gunneridae</taxon>
        <taxon>Pentapetalae</taxon>
        <taxon>rosids</taxon>
        <taxon>malvids</taxon>
        <taxon>Malvales</taxon>
        <taxon>Dipterocarpaceae</taxon>
        <taxon>Rubroshorea</taxon>
    </lineage>
</organism>
<evidence type="ECO:0008006" key="6">
    <source>
        <dbReference type="Google" id="ProtNLM"/>
    </source>
</evidence>
<sequence length="222" mass="25020">MPTPAEAGNRKTPTGQCSNCCVSTLHFLHHVCHRGIQRLLCTSCVLRFHPTSFCPSCFTFYDGVLPHPSKRISCSKCASFTHTHCAATSPLPPYICPPCKNSSFSFFHQSDRIDKRQAIVLLCASRIAISSMNKSTASARKEAERKVREAAVARMRAREALEHLVWVSNEEKVRRQNERSMEINKNNGNVEVVSKVEEMEDDNGDFDSLLRHLENSLIKEQV</sequence>
<dbReference type="InterPro" id="IPR019786">
    <property type="entry name" value="Zinc_finger_PHD-type_CS"/>
</dbReference>
<evidence type="ECO:0000256" key="2">
    <source>
        <dbReference type="ARBA" id="ARBA00022771"/>
    </source>
</evidence>
<reference evidence="4 5" key="1">
    <citation type="journal article" date="2021" name="Commun. Biol.">
        <title>The genome of Shorea leprosula (Dipterocarpaceae) highlights the ecological relevance of drought in aseasonal tropical rainforests.</title>
        <authorList>
            <person name="Ng K.K.S."/>
            <person name="Kobayashi M.J."/>
            <person name="Fawcett J.A."/>
            <person name="Hatakeyama M."/>
            <person name="Paape T."/>
            <person name="Ng C.H."/>
            <person name="Ang C.C."/>
            <person name="Tnah L.H."/>
            <person name="Lee C.T."/>
            <person name="Nishiyama T."/>
            <person name="Sese J."/>
            <person name="O'Brien M.J."/>
            <person name="Copetti D."/>
            <person name="Mohd Noor M.I."/>
            <person name="Ong R.C."/>
            <person name="Putra M."/>
            <person name="Sireger I.Z."/>
            <person name="Indrioko S."/>
            <person name="Kosugi Y."/>
            <person name="Izuno A."/>
            <person name="Isagi Y."/>
            <person name="Lee S.L."/>
            <person name="Shimizu K.K."/>
        </authorList>
    </citation>
    <scope>NUCLEOTIDE SEQUENCE [LARGE SCALE GENOMIC DNA]</scope>
    <source>
        <strain evidence="4">214</strain>
    </source>
</reference>
<accession>A0AAV5I0M8</accession>
<keyword evidence="5" id="KW-1185">Reference proteome</keyword>
<name>A0AAV5I0M8_9ROSI</name>
<dbReference type="EMBL" id="BPVZ01000005">
    <property type="protein sequence ID" value="GKU91176.1"/>
    <property type="molecule type" value="Genomic_DNA"/>
</dbReference>
<evidence type="ECO:0000256" key="3">
    <source>
        <dbReference type="ARBA" id="ARBA00022833"/>
    </source>
</evidence>
<proteinExistence type="predicted"/>
<evidence type="ECO:0000313" key="4">
    <source>
        <dbReference type="EMBL" id="GKU91176.1"/>
    </source>
</evidence>
<dbReference type="AlphaFoldDB" id="A0AAV5I0M8"/>
<gene>
    <name evidence="4" type="ORF">SLEP1_g5085</name>
</gene>
<protein>
    <recommendedName>
        <fullName evidence="6">Phorbol-ester/DAG-type domain-containing protein</fullName>
    </recommendedName>
</protein>
<dbReference type="PANTHER" id="PTHR34451">
    <property type="entry name" value="PHD FINGER FAMILY PROTEIN"/>
    <property type="match status" value="1"/>
</dbReference>
<evidence type="ECO:0000256" key="1">
    <source>
        <dbReference type="ARBA" id="ARBA00022723"/>
    </source>
</evidence>
<dbReference type="PROSITE" id="PS01359">
    <property type="entry name" value="ZF_PHD_1"/>
    <property type="match status" value="1"/>
</dbReference>
<dbReference type="Proteomes" id="UP001054252">
    <property type="component" value="Unassembled WGS sequence"/>
</dbReference>
<comment type="caution">
    <text evidence="4">The sequence shown here is derived from an EMBL/GenBank/DDBJ whole genome shotgun (WGS) entry which is preliminary data.</text>
</comment>
<keyword evidence="3" id="KW-0862">Zinc</keyword>
<dbReference type="GO" id="GO:0008270">
    <property type="term" value="F:zinc ion binding"/>
    <property type="evidence" value="ECO:0007669"/>
    <property type="project" value="UniProtKB-KW"/>
</dbReference>
<dbReference type="PANTHER" id="PTHR34451:SF15">
    <property type="entry name" value="PHD-TYPE DOMAIN-CONTAINING PROTEIN"/>
    <property type="match status" value="1"/>
</dbReference>
<keyword evidence="2" id="KW-0863">Zinc-finger</keyword>
<evidence type="ECO:0000313" key="5">
    <source>
        <dbReference type="Proteomes" id="UP001054252"/>
    </source>
</evidence>
<keyword evidence="1" id="KW-0479">Metal-binding</keyword>